<comment type="caution">
    <text evidence="10">The sequence shown here is derived from an EMBL/GenBank/DDBJ whole genome shotgun (WGS) entry which is preliminary data.</text>
</comment>
<feature type="transmembrane region" description="Helical" evidence="8">
    <location>
        <begin position="816"/>
        <end position="841"/>
    </location>
</feature>
<feature type="compositionally biased region" description="Low complexity" evidence="7">
    <location>
        <begin position="28"/>
        <end position="37"/>
    </location>
</feature>
<dbReference type="GO" id="GO:0005886">
    <property type="term" value="C:plasma membrane"/>
    <property type="evidence" value="ECO:0007669"/>
    <property type="project" value="UniProtKB-SubCell"/>
</dbReference>
<evidence type="ECO:0000256" key="1">
    <source>
        <dbReference type="ARBA" id="ARBA00004651"/>
    </source>
</evidence>
<dbReference type="AlphaFoldDB" id="A0A813FVD8"/>
<dbReference type="PANTHER" id="PTHR33406:SF6">
    <property type="entry name" value="MEMBRANE PROTEIN YDGH-RELATED"/>
    <property type="match status" value="1"/>
</dbReference>
<feature type="transmembrane region" description="Helical" evidence="8">
    <location>
        <begin position="370"/>
        <end position="393"/>
    </location>
</feature>
<feature type="transmembrane region" description="Helical" evidence="8">
    <location>
        <begin position="711"/>
        <end position="730"/>
    </location>
</feature>
<evidence type="ECO:0000313" key="12">
    <source>
        <dbReference type="Proteomes" id="UP000654075"/>
    </source>
</evidence>
<dbReference type="EMBL" id="CAJNNV010026199">
    <property type="protein sequence ID" value="CAE8617546.1"/>
    <property type="molecule type" value="Genomic_DNA"/>
</dbReference>
<dbReference type="InterPro" id="IPR004869">
    <property type="entry name" value="MMPL_dom"/>
</dbReference>
<keyword evidence="4 8" id="KW-0812">Transmembrane</keyword>
<evidence type="ECO:0000256" key="4">
    <source>
        <dbReference type="ARBA" id="ARBA00022692"/>
    </source>
</evidence>
<keyword evidence="3" id="KW-1003">Cell membrane</keyword>
<feature type="transmembrane region" description="Helical" evidence="8">
    <location>
        <begin position="333"/>
        <end position="350"/>
    </location>
</feature>
<evidence type="ECO:0000256" key="7">
    <source>
        <dbReference type="SAM" id="MobiDB-lite"/>
    </source>
</evidence>
<feature type="transmembrane region" description="Helical" evidence="8">
    <location>
        <begin position="497"/>
        <end position="514"/>
    </location>
</feature>
<feature type="transmembrane region" description="Helical" evidence="8">
    <location>
        <begin position="780"/>
        <end position="804"/>
    </location>
</feature>
<evidence type="ECO:0000256" key="3">
    <source>
        <dbReference type="ARBA" id="ARBA00022475"/>
    </source>
</evidence>
<organism evidence="10 12">
    <name type="scientific">Polarella glacialis</name>
    <name type="common">Dinoflagellate</name>
    <dbReference type="NCBI Taxonomy" id="89957"/>
    <lineage>
        <taxon>Eukaryota</taxon>
        <taxon>Sar</taxon>
        <taxon>Alveolata</taxon>
        <taxon>Dinophyceae</taxon>
        <taxon>Suessiales</taxon>
        <taxon>Suessiaceae</taxon>
        <taxon>Polarella</taxon>
    </lineage>
</organism>
<evidence type="ECO:0000259" key="9">
    <source>
        <dbReference type="Pfam" id="PF03176"/>
    </source>
</evidence>
<protein>
    <recommendedName>
        <fullName evidence="9">Membrane transport protein MMPL domain-containing protein</fullName>
    </recommendedName>
</protein>
<dbReference type="Proteomes" id="UP000654075">
    <property type="component" value="Unassembled WGS sequence"/>
</dbReference>
<dbReference type="OMA" id="VMGRWNW"/>
<proteinExistence type="inferred from homology"/>
<keyword evidence="6 8" id="KW-0472">Membrane</keyword>
<comment type="similarity">
    <text evidence="2">Belongs to the resistance-nodulation-cell division (RND) (TC 2.A.6) family. MmpL subfamily.</text>
</comment>
<comment type="subcellular location">
    <subcellularLocation>
        <location evidence="1">Cell membrane</location>
        <topology evidence="1">Multi-pass membrane protein</topology>
    </subcellularLocation>
</comment>
<evidence type="ECO:0000313" key="11">
    <source>
        <dbReference type="EMBL" id="CAE8709023.1"/>
    </source>
</evidence>
<accession>A0A813FVD8</accession>
<evidence type="ECO:0000256" key="6">
    <source>
        <dbReference type="ARBA" id="ARBA00023136"/>
    </source>
</evidence>
<reference evidence="10" key="1">
    <citation type="submission" date="2021-02" db="EMBL/GenBank/DDBJ databases">
        <authorList>
            <person name="Dougan E. K."/>
            <person name="Rhodes N."/>
            <person name="Thang M."/>
            <person name="Chan C."/>
        </authorList>
    </citation>
    <scope>NUCLEOTIDE SEQUENCE</scope>
</reference>
<feature type="domain" description="Membrane transport protein MMPL" evidence="9">
    <location>
        <begin position="529"/>
        <end position="889"/>
    </location>
</feature>
<feature type="domain" description="Membrane transport protein MMPL" evidence="9">
    <location>
        <begin position="237"/>
        <end position="432"/>
    </location>
</feature>
<feature type="transmembrane region" description="Helical" evidence="8">
    <location>
        <begin position="273"/>
        <end position="293"/>
    </location>
</feature>
<dbReference type="PANTHER" id="PTHR33406">
    <property type="entry name" value="MEMBRANE PROTEIN MJ1562-RELATED"/>
    <property type="match status" value="1"/>
</dbReference>
<feature type="transmembrane region" description="Helical" evidence="8">
    <location>
        <begin position="853"/>
        <end position="878"/>
    </location>
</feature>
<feature type="region of interest" description="Disordered" evidence="7">
    <location>
        <begin position="19"/>
        <end position="58"/>
    </location>
</feature>
<feature type="transmembrane region" description="Helical" evidence="8">
    <location>
        <begin position="300"/>
        <end position="321"/>
    </location>
</feature>
<dbReference type="EMBL" id="CAJNNW010031780">
    <property type="protein sequence ID" value="CAE8709023.1"/>
    <property type="molecule type" value="Genomic_DNA"/>
</dbReference>
<gene>
    <name evidence="10" type="ORF">PGLA1383_LOCUS35207</name>
    <name evidence="11" type="ORF">PGLA2088_LOCUS35229</name>
</gene>
<keyword evidence="12" id="KW-1185">Reference proteome</keyword>
<feature type="transmembrane region" description="Helical" evidence="8">
    <location>
        <begin position="405"/>
        <end position="429"/>
    </location>
</feature>
<evidence type="ECO:0000313" key="10">
    <source>
        <dbReference type="EMBL" id="CAE8617546.1"/>
    </source>
</evidence>
<evidence type="ECO:0000256" key="5">
    <source>
        <dbReference type="ARBA" id="ARBA00022989"/>
    </source>
</evidence>
<name>A0A813FVD8_POLGL</name>
<dbReference type="Pfam" id="PF03176">
    <property type="entry name" value="MMPL"/>
    <property type="match status" value="2"/>
</dbReference>
<evidence type="ECO:0000256" key="8">
    <source>
        <dbReference type="SAM" id="Phobius"/>
    </source>
</evidence>
<dbReference type="InterPro" id="IPR050545">
    <property type="entry name" value="Mycobact_MmpL"/>
</dbReference>
<sequence>MFLFWAPATGDQAMARPVSLSRMSSMQSDCEGSEGASSGSGGVGSSSESDAEGRLGSNDVASKGARRIAWLVLGSAAVMLGVGLPQVPVLLHFHQPLGFVAGEGSPSVLAEARLEEFFPRFAQGVSSPVMMLIRATRGSETVLTGEVEDFTLKVLAAVETDPRTQPLRPAVAGYYAPRDILGVHVPGSFVKSELVSKDQRSTVIVFVATQAPAMAVFKEDGHNKTVYAPWLYRKQLMEFLHQLMETPPRNTEILLTGNPVVAYERFYDHSIELLMRAEVFVLPFALLIFMCLVKEIGLLLLPPFALCVSLAISCAAAVPLARWTPLSPDVPPAMVSVLLAFSLDYSLFMLTRFNENKLAGCSIETNVRLLISHTGHTIIVSGSLIAIAFFGALALPEQNLRSAGLVLGITVMACMLVNATLIPALLLLFGNPLTSLGTCSGEDSVCVCCRKRQRRSNMEVLGAGEEHSRSDQEIWFHRSEGSQHWGWLRLMSFVERAPLAAVGVVVLLFLPLMWQVPKLRATADIYAALPSDMPSVLALRQLNLDFPAGRFDPYTVVLTAQSGDDSGHFATPWSYADLGVNPLLSETGYESMLALCDMVQRVGDVDSMLGPPMLIHERVDWTRAEQFQTIGAPPETSTLYQKVLQTHVNGSAVLLQVYTSFLPRGPDAADWVLAVRRGLEAWEGAHPGFTATLSGAAALATDTRSTVMDAMPIYLAVCTIGIMAVVLFMFRSVMLSLRLAFALVFTLAATFGTAVVVYQTPLLHGVFPWLADYSGLTYEVVPLAVCVAVALGLDYDIFLVSRIVEFRLEGLSDRSSIIMGVASTGGIISGAGAIMALAFSGLFFSHKLLHQQFALLLVTSVLLDTFVVRTVLVPALMLSAGDWNWWPREMPEASGKSRGEFLRRVSPADSFAG</sequence>
<dbReference type="Gene3D" id="1.20.1640.10">
    <property type="entry name" value="Multidrug efflux transporter AcrB transmembrane domain"/>
    <property type="match status" value="2"/>
</dbReference>
<dbReference type="OrthoDB" id="438641at2759"/>
<keyword evidence="5 8" id="KW-1133">Transmembrane helix</keyword>
<dbReference type="SUPFAM" id="SSF82866">
    <property type="entry name" value="Multidrug efflux transporter AcrB transmembrane domain"/>
    <property type="match status" value="2"/>
</dbReference>
<evidence type="ECO:0000256" key="2">
    <source>
        <dbReference type="ARBA" id="ARBA00010157"/>
    </source>
</evidence>
<feature type="transmembrane region" description="Helical" evidence="8">
    <location>
        <begin position="737"/>
        <end position="760"/>
    </location>
</feature>
<dbReference type="Proteomes" id="UP000626109">
    <property type="component" value="Unassembled WGS sequence"/>
</dbReference>